<sequence length="147" mass="15748">MWFWGAGGVTLTGGGHRDSSFRTDRLGGDGTATCSLASIRIVEDPYRTVKLCAVFCVTSRPGSGRLGLCVGMSRAVAPREEWGPMVPATRCGSGLLTASDVTVFTGIIRKVEKHFHYARHKWSDVGGCPHSTLLADPGCRAVAPERR</sequence>
<protein>
    <submittedName>
        <fullName evidence="1">Uncharacterized protein</fullName>
    </submittedName>
</protein>
<organism evidence="1 2">
    <name type="scientific">Tsukamurella soli</name>
    <dbReference type="NCBI Taxonomy" id="644556"/>
    <lineage>
        <taxon>Bacteria</taxon>
        <taxon>Bacillati</taxon>
        <taxon>Actinomycetota</taxon>
        <taxon>Actinomycetes</taxon>
        <taxon>Mycobacteriales</taxon>
        <taxon>Tsukamurellaceae</taxon>
        <taxon>Tsukamurella</taxon>
    </lineage>
</organism>
<evidence type="ECO:0000313" key="1">
    <source>
        <dbReference type="EMBL" id="GAA4400164.1"/>
    </source>
</evidence>
<dbReference type="EMBL" id="BAABFR010000077">
    <property type="protein sequence ID" value="GAA4400164.1"/>
    <property type="molecule type" value="Genomic_DNA"/>
</dbReference>
<gene>
    <name evidence="1" type="ORF">GCM10023147_38520</name>
</gene>
<keyword evidence="2" id="KW-1185">Reference proteome</keyword>
<proteinExistence type="predicted"/>
<comment type="caution">
    <text evidence="1">The sequence shown here is derived from an EMBL/GenBank/DDBJ whole genome shotgun (WGS) entry which is preliminary data.</text>
</comment>
<accession>A0ABP8K4F4</accession>
<evidence type="ECO:0000313" key="2">
    <source>
        <dbReference type="Proteomes" id="UP001500635"/>
    </source>
</evidence>
<name>A0ABP8K4F4_9ACTN</name>
<dbReference type="Proteomes" id="UP001500635">
    <property type="component" value="Unassembled WGS sequence"/>
</dbReference>
<reference evidence="2" key="1">
    <citation type="journal article" date="2019" name="Int. J. Syst. Evol. Microbiol.">
        <title>The Global Catalogue of Microorganisms (GCM) 10K type strain sequencing project: providing services to taxonomists for standard genome sequencing and annotation.</title>
        <authorList>
            <consortium name="The Broad Institute Genomics Platform"/>
            <consortium name="The Broad Institute Genome Sequencing Center for Infectious Disease"/>
            <person name="Wu L."/>
            <person name="Ma J."/>
        </authorList>
    </citation>
    <scope>NUCLEOTIDE SEQUENCE [LARGE SCALE GENOMIC DNA]</scope>
    <source>
        <strain evidence="2">JCM 17688</strain>
    </source>
</reference>